<dbReference type="Proteomes" id="UP000000768">
    <property type="component" value="Chromosome 2"/>
</dbReference>
<keyword evidence="1" id="KW-0472">Membrane</keyword>
<proteinExistence type="predicted"/>
<dbReference type="AlphaFoldDB" id="A0A1B6QDW5"/>
<evidence type="ECO:0000313" key="2">
    <source>
        <dbReference type="EMBL" id="KXG36101.1"/>
    </source>
</evidence>
<feature type="transmembrane region" description="Helical" evidence="1">
    <location>
        <begin position="52"/>
        <end position="70"/>
    </location>
</feature>
<evidence type="ECO:0000256" key="1">
    <source>
        <dbReference type="SAM" id="Phobius"/>
    </source>
</evidence>
<reference evidence="3" key="2">
    <citation type="journal article" date="2018" name="Plant J.">
        <title>The Sorghum bicolor reference genome: improved assembly, gene annotations, a transcriptome atlas, and signatures of genome organization.</title>
        <authorList>
            <person name="McCormick R.F."/>
            <person name="Truong S.K."/>
            <person name="Sreedasyam A."/>
            <person name="Jenkins J."/>
            <person name="Shu S."/>
            <person name="Sims D."/>
            <person name="Kennedy M."/>
            <person name="Amirebrahimi M."/>
            <person name="Weers B.D."/>
            <person name="McKinley B."/>
            <person name="Mattison A."/>
            <person name="Morishige D.T."/>
            <person name="Grimwood J."/>
            <person name="Schmutz J."/>
            <person name="Mullet J.E."/>
        </authorList>
    </citation>
    <scope>NUCLEOTIDE SEQUENCE [LARGE SCALE GENOMIC DNA]</scope>
    <source>
        <strain evidence="3">cv. BTx623</strain>
    </source>
</reference>
<protein>
    <submittedName>
        <fullName evidence="2">Uncharacterized protein</fullName>
    </submittedName>
</protein>
<reference evidence="2 3" key="1">
    <citation type="journal article" date="2009" name="Nature">
        <title>The Sorghum bicolor genome and the diversification of grasses.</title>
        <authorList>
            <person name="Paterson A.H."/>
            <person name="Bowers J.E."/>
            <person name="Bruggmann R."/>
            <person name="Dubchak I."/>
            <person name="Grimwood J."/>
            <person name="Gundlach H."/>
            <person name="Haberer G."/>
            <person name="Hellsten U."/>
            <person name="Mitros T."/>
            <person name="Poliakov A."/>
            <person name="Schmutz J."/>
            <person name="Spannagl M."/>
            <person name="Tang H."/>
            <person name="Wang X."/>
            <person name="Wicker T."/>
            <person name="Bharti A.K."/>
            <person name="Chapman J."/>
            <person name="Feltus F.A."/>
            <person name="Gowik U."/>
            <person name="Grigoriev I.V."/>
            <person name="Lyons E."/>
            <person name="Maher C.A."/>
            <person name="Martis M."/>
            <person name="Narechania A."/>
            <person name="Otillar R.P."/>
            <person name="Penning B.W."/>
            <person name="Salamov A.A."/>
            <person name="Wang Y."/>
            <person name="Zhang L."/>
            <person name="Carpita N.C."/>
            <person name="Freeling M."/>
            <person name="Gingle A.R."/>
            <person name="Hash C.T."/>
            <person name="Keller B."/>
            <person name="Klein P."/>
            <person name="Kresovich S."/>
            <person name="McCann M.C."/>
            <person name="Ming R."/>
            <person name="Peterson D.G."/>
            <person name="Mehboob-ur-Rahman"/>
            <person name="Ware D."/>
            <person name="Westhoff P."/>
            <person name="Mayer K.F."/>
            <person name="Messing J."/>
            <person name="Rokhsar D.S."/>
        </authorList>
    </citation>
    <scope>NUCLEOTIDE SEQUENCE [LARGE SCALE GENOMIC DNA]</scope>
    <source>
        <strain evidence="3">cv. BTx623</strain>
    </source>
</reference>
<gene>
    <name evidence="2" type="ORF">SORBI_3002G283400</name>
</gene>
<keyword evidence="1" id="KW-1133">Transmembrane helix</keyword>
<name>A0A1B6QDW5_SORBI</name>
<dbReference type="Gramene" id="KXG36101">
    <property type="protein sequence ID" value="KXG36101"/>
    <property type="gene ID" value="SORBI_3002G283400"/>
</dbReference>
<dbReference type="InParanoid" id="A0A1B6QDW5"/>
<keyword evidence="1" id="KW-0812">Transmembrane</keyword>
<sequence>MGLPYMGVAPHAPRRQLRQAERVSGSLLSLGCNVSSILNGSKLPWKSFERCFMFFFGGWCCLLGHGVGLFPPGIRKHEGLSMYDFVIPGLIQGLRVYGLYNSYQYPCRVCCTSEELITGKS</sequence>
<dbReference type="EMBL" id="CM000761">
    <property type="protein sequence ID" value="KXG36101.1"/>
    <property type="molecule type" value="Genomic_DNA"/>
</dbReference>
<accession>A0A1B6QDW5</accession>
<organism evidence="2 3">
    <name type="scientific">Sorghum bicolor</name>
    <name type="common">Sorghum</name>
    <name type="synonym">Sorghum vulgare</name>
    <dbReference type="NCBI Taxonomy" id="4558"/>
    <lineage>
        <taxon>Eukaryota</taxon>
        <taxon>Viridiplantae</taxon>
        <taxon>Streptophyta</taxon>
        <taxon>Embryophyta</taxon>
        <taxon>Tracheophyta</taxon>
        <taxon>Spermatophyta</taxon>
        <taxon>Magnoliopsida</taxon>
        <taxon>Liliopsida</taxon>
        <taxon>Poales</taxon>
        <taxon>Poaceae</taxon>
        <taxon>PACMAD clade</taxon>
        <taxon>Panicoideae</taxon>
        <taxon>Andropogonodae</taxon>
        <taxon>Andropogoneae</taxon>
        <taxon>Sorghinae</taxon>
        <taxon>Sorghum</taxon>
    </lineage>
</organism>
<evidence type="ECO:0000313" key="3">
    <source>
        <dbReference type="Proteomes" id="UP000000768"/>
    </source>
</evidence>
<keyword evidence="3" id="KW-1185">Reference proteome</keyword>